<dbReference type="STRING" id="45068.Llon_0768"/>
<dbReference type="OrthoDB" id="9810277at2"/>
<dbReference type="RefSeq" id="WP_058528778.1">
    <property type="nucleotide sequence ID" value="NZ_CAAAHZ010000014.1"/>
</dbReference>
<keyword evidence="2" id="KW-1185">Reference proteome</keyword>
<dbReference type="PATRIC" id="fig|45068.5.peg.818"/>
<organism evidence="1 2">
    <name type="scientific">Legionella londiniensis</name>
    <dbReference type="NCBI Taxonomy" id="45068"/>
    <lineage>
        <taxon>Bacteria</taxon>
        <taxon>Pseudomonadati</taxon>
        <taxon>Pseudomonadota</taxon>
        <taxon>Gammaproteobacteria</taxon>
        <taxon>Legionellales</taxon>
        <taxon>Legionellaceae</taxon>
        <taxon>Legionella</taxon>
    </lineage>
</organism>
<dbReference type="PANTHER" id="PTHR43883:SF1">
    <property type="entry name" value="GLUCONOKINASE"/>
    <property type="match status" value="1"/>
</dbReference>
<protein>
    <recommendedName>
        <fullName evidence="3">Aminoglycoside phosphotransferase domain-containing protein</fullName>
    </recommendedName>
</protein>
<evidence type="ECO:0000313" key="1">
    <source>
        <dbReference type="EMBL" id="KTD21603.1"/>
    </source>
</evidence>
<sequence length="347" mass="40983">MRIPVNKGCEEQWQHFQEKVNFLKQADSYNESCKEIEAIETHMSWVFLTDKHAYKLKKPVNFSYIDFSTLSKRFNSCHRELILNQKLARGIYQNIIPFLQDKKGHFCPVGGSIDGTVEEWLLKMKRFPRENTLDNAILNQHLNQEILYEAATHLMNFYQESRPILFEPHAYLERLKEKIAKNLHSLLNPRYELDPIFLQEVADAQLHKLAELSNYISHRIAEGRIRECHGDLRAEHICLASPPIITDRLEFSDQLRIMDPLEELSYLYIECQYLGQKEAGELFYNVYHKKLGDAPHPELLKLFKSYRACLKAKLAIWHLDDYRVHNQQKWHDKAKAYLNLSTAIFHE</sequence>
<dbReference type="InterPro" id="IPR011009">
    <property type="entry name" value="Kinase-like_dom_sf"/>
</dbReference>
<gene>
    <name evidence="1" type="ORF">Llon_0768</name>
</gene>
<proteinExistence type="predicted"/>
<dbReference type="AlphaFoldDB" id="A0A0W0VNH3"/>
<reference evidence="1 2" key="1">
    <citation type="submission" date="2015-11" db="EMBL/GenBank/DDBJ databases">
        <title>Genomic analysis of 38 Legionella species identifies large and diverse effector repertoires.</title>
        <authorList>
            <person name="Burstein D."/>
            <person name="Amaro F."/>
            <person name="Zusman T."/>
            <person name="Lifshitz Z."/>
            <person name="Cohen O."/>
            <person name="Gilbert J.A."/>
            <person name="Pupko T."/>
            <person name="Shuman H.A."/>
            <person name="Segal G."/>
        </authorList>
    </citation>
    <scope>NUCLEOTIDE SEQUENCE [LARGE SCALE GENOMIC DNA]</scope>
    <source>
        <strain evidence="1 2">ATCC 49505</strain>
    </source>
</reference>
<dbReference type="SUPFAM" id="SSF56112">
    <property type="entry name" value="Protein kinase-like (PK-like)"/>
    <property type="match status" value="1"/>
</dbReference>
<accession>A0A0W0VNH3</accession>
<comment type="caution">
    <text evidence="1">The sequence shown here is derived from an EMBL/GenBank/DDBJ whole genome shotgun (WGS) entry which is preliminary data.</text>
</comment>
<dbReference type="InterPro" id="IPR052732">
    <property type="entry name" value="Cell-binding_unc_protein"/>
</dbReference>
<dbReference type="EMBL" id="LNYK01000014">
    <property type="protein sequence ID" value="KTD21603.1"/>
    <property type="molecule type" value="Genomic_DNA"/>
</dbReference>
<dbReference type="Proteomes" id="UP000054997">
    <property type="component" value="Unassembled WGS sequence"/>
</dbReference>
<evidence type="ECO:0008006" key="3">
    <source>
        <dbReference type="Google" id="ProtNLM"/>
    </source>
</evidence>
<evidence type="ECO:0000313" key="2">
    <source>
        <dbReference type="Proteomes" id="UP000054997"/>
    </source>
</evidence>
<name>A0A0W0VNH3_9GAMM</name>
<dbReference type="PANTHER" id="PTHR43883">
    <property type="entry name" value="SLR0207 PROTEIN"/>
    <property type="match status" value="1"/>
</dbReference>